<dbReference type="AlphaFoldDB" id="A0A4Y9T2Q8"/>
<evidence type="ECO:0000256" key="4">
    <source>
        <dbReference type="ARBA" id="ARBA00013255"/>
    </source>
</evidence>
<evidence type="ECO:0000256" key="5">
    <source>
        <dbReference type="ARBA" id="ARBA00020605"/>
    </source>
</evidence>
<keyword evidence="7" id="KW-0479">Metal-binding</keyword>
<dbReference type="InterPro" id="IPR011761">
    <property type="entry name" value="ATP-grasp"/>
</dbReference>
<dbReference type="InterPro" id="IPR020562">
    <property type="entry name" value="PRibGlycinamide_synth_N"/>
</dbReference>
<dbReference type="FunFam" id="3.90.600.10:FF:000001">
    <property type="entry name" value="Trifunctional purine biosynthetic protein adenosine-3"/>
    <property type="match status" value="1"/>
</dbReference>
<keyword evidence="8 18" id="KW-0547">Nucleotide-binding</keyword>
<dbReference type="Pfam" id="PF01071">
    <property type="entry name" value="GARS_A"/>
    <property type="match status" value="1"/>
</dbReference>
<evidence type="ECO:0000256" key="15">
    <source>
        <dbReference type="ARBA" id="ARBA00042864"/>
    </source>
</evidence>
<dbReference type="InterPro" id="IPR020561">
    <property type="entry name" value="PRibGlycinamid_synth_ATP-grasp"/>
</dbReference>
<dbReference type="GO" id="GO:0005524">
    <property type="term" value="F:ATP binding"/>
    <property type="evidence" value="ECO:0007669"/>
    <property type="project" value="UniProtKB-UniRule"/>
</dbReference>
<evidence type="ECO:0000256" key="6">
    <source>
        <dbReference type="ARBA" id="ARBA00022598"/>
    </source>
</evidence>
<keyword evidence="10 18" id="KW-0067">ATP-binding</keyword>
<dbReference type="EMBL" id="SPUM01000040">
    <property type="protein sequence ID" value="TFW33429.1"/>
    <property type="molecule type" value="Genomic_DNA"/>
</dbReference>
<dbReference type="SUPFAM" id="SSF52440">
    <property type="entry name" value="PreATP-grasp domain"/>
    <property type="match status" value="1"/>
</dbReference>
<evidence type="ECO:0000256" key="13">
    <source>
        <dbReference type="ARBA" id="ARBA00038345"/>
    </source>
</evidence>
<sequence length="421" mass="45029">MKILVVGSGGREHALAWKLAQSERIQMVYVAPGNGGTARDPRLVNVDLTDPAALADFVVAENVGLTVVGPEAPLAAGIVNLFRSRGLKIFGATREAAQLESSKDFAKAFMSRHNIPTATYQSFTDAGAAHAYVDANGAPIVIKADGLAAGKGVVVAMTLDEAHQAIDHMLSDNRFGDAGARIVIEEFLEGEEASFIVMCDGKNVLALATSQDHKRLLDNDQGPNTGGMGAYSPAPIVTPTLHARVMREIIMPTIQGMARDGFQYTGFLYAGLMIDSHGNPKTLEFNCRMGDPETQPIMARLKSDFVSVLEHACNGTLDTVELEWDRRTAVGVVMAAAGYPDSPRKGDIIEGIPQEAPECVTFHAGTQLVDGKLLTSGGRVLCVVGLGDNVKLAQKQAYDAVEQIHFNGAQYRRDIGWRAAK</sequence>
<protein>
    <recommendedName>
        <fullName evidence="5 17">Phosphoribosylamine--glycine ligase</fullName>
        <ecNumber evidence="4 17">6.3.4.13</ecNumber>
    </recommendedName>
    <alternativeName>
        <fullName evidence="16 17">GARS</fullName>
    </alternativeName>
    <alternativeName>
        <fullName evidence="14 17">Glycinamide ribonucleotide synthetase</fullName>
    </alternativeName>
    <alternativeName>
        <fullName evidence="15 17">Phosphoribosylglycinamide synthetase</fullName>
    </alternativeName>
</protein>
<evidence type="ECO:0000256" key="8">
    <source>
        <dbReference type="ARBA" id="ARBA00022741"/>
    </source>
</evidence>
<dbReference type="InterPro" id="IPR011054">
    <property type="entry name" value="Rudment_hybrid_motif"/>
</dbReference>
<dbReference type="Gene3D" id="3.30.1490.20">
    <property type="entry name" value="ATP-grasp fold, A domain"/>
    <property type="match status" value="1"/>
</dbReference>
<dbReference type="FunFam" id="3.30.1490.20:FF:000006">
    <property type="entry name" value="phosphoribosylamine--glycine ligase, chloroplastic-like"/>
    <property type="match status" value="1"/>
</dbReference>
<comment type="catalytic activity">
    <reaction evidence="17">
        <text>5-phospho-beta-D-ribosylamine + glycine + ATP = N(1)-(5-phospho-beta-D-ribosyl)glycinamide + ADP + phosphate + H(+)</text>
        <dbReference type="Rhea" id="RHEA:17453"/>
        <dbReference type="ChEBI" id="CHEBI:15378"/>
        <dbReference type="ChEBI" id="CHEBI:30616"/>
        <dbReference type="ChEBI" id="CHEBI:43474"/>
        <dbReference type="ChEBI" id="CHEBI:57305"/>
        <dbReference type="ChEBI" id="CHEBI:58681"/>
        <dbReference type="ChEBI" id="CHEBI:143788"/>
        <dbReference type="ChEBI" id="CHEBI:456216"/>
        <dbReference type="EC" id="6.3.4.13"/>
    </reaction>
</comment>
<dbReference type="GO" id="GO:0009113">
    <property type="term" value="P:purine nucleobase biosynthetic process"/>
    <property type="evidence" value="ECO:0007669"/>
    <property type="project" value="InterPro"/>
</dbReference>
<reference evidence="20 21" key="1">
    <citation type="submission" date="2019-03" db="EMBL/GenBank/DDBJ databases">
        <title>Draft genome of Massilia hortus sp. nov., a novel bacterial species of the Oxalobacteraceae family.</title>
        <authorList>
            <person name="Peta V."/>
            <person name="Raths R."/>
            <person name="Bucking H."/>
        </authorList>
    </citation>
    <scope>NUCLEOTIDE SEQUENCE [LARGE SCALE GENOMIC DNA]</scope>
    <source>
        <strain evidence="20 21">ONC3</strain>
    </source>
</reference>
<dbReference type="GO" id="GO:0046872">
    <property type="term" value="F:metal ion binding"/>
    <property type="evidence" value="ECO:0007669"/>
    <property type="project" value="UniProtKB-KW"/>
</dbReference>
<dbReference type="UniPathway" id="UPA00074">
    <property type="reaction ID" value="UER00125"/>
</dbReference>
<dbReference type="PROSITE" id="PS50975">
    <property type="entry name" value="ATP_GRASP"/>
    <property type="match status" value="1"/>
</dbReference>
<keyword evidence="21" id="KW-1185">Reference proteome</keyword>
<accession>A0A4Y9T2Q8</accession>
<dbReference type="RefSeq" id="WP_135188987.1">
    <property type="nucleotide sequence ID" value="NZ_SPUM01000040.1"/>
</dbReference>
<dbReference type="Pfam" id="PF02844">
    <property type="entry name" value="GARS_N"/>
    <property type="match status" value="1"/>
</dbReference>
<evidence type="ECO:0000256" key="10">
    <source>
        <dbReference type="ARBA" id="ARBA00022840"/>
    </source>
</evidence>
<keyword evidence="11" id="KW-0460">Magnesium</keyword>
<gene>
    <name evidence="17 20" type="primary">purD</name>
    <name evidence="20" type="ORF">E4O92_06705</name>
</gene>
<dbReference type="Pfam" id="PF02843">
    <property type="entry name" value="GARS_C"/>
    <property type="match status" value="1"/>
</dbReference>
<keyword evidence="9 17" id="KW-0658">Purine biosynthesis</keyword>
<dbReference type="SMART" id="SM01210">
    <property type="entry name" value="GARS_C"/>
    <property type="match status" value="1"/>
</dbReference>
<comment type="similarity">
    <text evidence="13 17">Belongs to the GARS family.</text>
</comment>
<comment type="cofactor">
    <cofactor evidence="1">
        <name>Mn(2+)</name>
        <dbReference type="ChEBI" id="CHEBI:29035"/>
    </cofactor>
</comment>
<dbReference type="EC" id="6.3.4.13" evidence="4 17"/>
<dbReference type="InterPro" id="IPR016185">
    <property type="entry name" value="PreATP-grasp_dom_sf"/>
</dbReference>
<evidence type="ECO:0000256" key="9">
    <source>
        <dbReference type="ARBA" id="ARBA00022755"/>
    </source>
</evidence>
<evidence type="ECO:0000256" key="3">
    <source>
        <dbReference type="ARBA" id="ARBA00005174"/>
    </source>
</evidence>
<dbReference type="InterPro" id="IPR000115">
    <property type="entry name" value="PRibGlycinamide_synth"/>
</dbReference>
<evidence type="ECO:0000313" key="21">
    <source>
        <dbReference type="Proteomes" id="UP000297258"/>
    </source>
</evidence>
<evidence type="ECO:0000256" key="17">
    <source>
        <dbReference type="HAMAP-Rule" id="MF_00138"/>
    </source>
</evidence>
<dbReference type="Gene3D" id="3.30.470.20">
    <property type="entry name" value="ATP-grasp fold, B domain"/>
    <property type="match status" value="1"/>
</dbReference>
<evidence type="ECO:0000256" key="1">
    <source>
        <dbReference type="ARBA" id="ARBA00001936"/>
    </source>
</evidence>
<evidence type="ECO:0000256" key="7">
    <source>
        <dbReference type="ARBA" id="ARBA00022723"/>
    </source>
</evidence>
<evidence type="ECO:0000256" key="14">
    <source>
        <dbReference type="ARBA" id="ARBA00042242"/>
    </source>
</evidence>
<dbReference type="Gene3D" id="3.40.50.20">
    <property type="match status" value="1"/>
</dbReference>
<dbReference type="GO" id="GO:0006189">
    <property type="term" value="P:'de novo' IMP biosynthetic process"/>
    <property type="evidence" value="ECO:0007669"/>
    <property type="project" value="UniProtKB-UniRule"/>
</dbReference>
<comment type="pathway">
    <text evidence="3 17">Purine metabolism; IMP biosynthesis via de novo pathway; N(1)-(5-phospho-D-ribosyl)glycinamide from 5-phospho-alpha-D-ribose 1-diphosphate: step 2/2.</text>
</comment>
<dbReference type="SUPFAM" id="SSF51246">
    <property type="entry name" value="Rudiment single hybrid motif"/>
    <property type="match status" value="1"/>
</dbReference>
<feature type="domain" description="ATP-grasp" evidence="19">
    <location>
        <begin position="107"/>
        <end position="314"/>
    </location>
</feature>
<dbReference type="FunFam" id="3.30.470.20:FF:000031">
    <property type="entry name" value="Phosphoribosylamine--glycine ligase"/>
    <property type="match status" value="1"/>
</dbReference>
<dbReference type="InterPro" id="IPR020560">
    <property type="entry name" value="PRibGlycinamide_synth_C-dom"/>
</dbReference>
<comment type="caution">
    <text evidence="20">The sequence shown here is derived from an EMBL/GenBank/DDBJ whole genome shotgun (WGS) entry which is preliminary data.</text>
</comment>
<evidence type="ECO:0000313" key="20">
    <source>
        <dbReference type="EMBL" id="TFW33429.1"/>
    </source>
</evidence>
<name>A0A4Y9T2Q8_9BURK</name>
<evidence type="ECO:0000259" key="19">
    <source>
        <dbReference type="PROSITE" id="PS50975"/>
    </source>
</evidence>
<evidence type="ECO:0000256" key="2">
    <source>
        <dbReference type="ARBA" id="ARBA00001946"/>
    </source>
</evidence>
<keyword evidence="12" id="KW-0464">Manganese</keyword>
<dbReference type="PANTHER" id="PTHR43472:SF1">
    <property type="entry name" value="PHOSPHORIBOSYLAMINE--GLYCINE LIGASE, CHLOROPLASTIC"/>
    <property type="match status" value="1"/>
</dbReference>
<dbReference type="Proteomes" id="UP000297258">
    <property type="component" value="Unassembled WGS sequence"/>
</dbReference>
<dbReference type="NCBIfam" id="TIGR00877">
    <property type="entry name" value="purD"/>
    <property type="match status" value="1"/>
</dbReference>
<dbReference type="InterPro" id="IPR037123">
    <property type="entry name" value="PRibGlycinamide_synth_C_sf"/>
</dbReference>
<dbReference type="OrthoDB" id="9807240at2"/>
<evidence type="ECO:0000256" key="16">
    <source>
        <dbReference type="ARBA" id="ARBA00079592"/>
    </source>
</evidence>
<organism evidence="20 21">
    <name type="scientific">Massilia horti</name>
    <dbReference type="NCBI Taxonomy" id="2562153"/>
    <lineage>
        <taxon>Bacteria</taxon>
        <taxon>Pseudomonadati</taxon>
        <taxon>Pseudomonadota</taxon>
        <taxon>Betaproteobacteria</taxon>
        <taxon>Burkholderiales</taxon>
        <taxon>Oxalobacteraceae</taxon>
        <taxon>Telluria group</taxon>
        <taxon>Massilia</taxon>
    </lineage>
</organism>
<dbReference type="SMART" id="SM01209">
    <property type="entry name" value="GARS_A"/>
    <property type="match status" value="1"/>
</dbReference>
<comment type="cofactor">
    <cofactor evidence="2">
        <name>Mg(2+)</name>
        <dbReference type="ChEBI" id="CHEBI:18420"/>
    </cofactor>
</comment>
<dbReference type="InterPro" id="IPR013815">
    <property type="entry name" value="ATP_grasp_subdomain_1"/>
</dbReference>
<dbReference type="SUPFAM" id="SSF56059">
    <property type="entry name" value="Glutathione synthetase ATP-binding domain-like"/>
    <property type="match status" value="1"/>
</dbReference>
<proteinExistence type="inferred from homology"/>
<dbReference type="FunFam" id="3.40.50.20:FF:000006">
    <property type="entry name" value="Phosphoribosylamine--glycine ligase, chloroplastic"/>
    <property type="match status" value="1"/>
</dbReference>
<evidence type="ECO:0000256" key="12">
    <source>
        <dbReference type="ARBA" id="ARBA00023211"/>
    </source>
</evidence>
<dbReference type="HAMAP" id="MF_00138">
    <property type="entry name" value="GARS"/>
    <property type="match status" value="1"/>
</dbReference>
<dbReference type="Gene3D" id="3.90.600.10">
    <property type="entry name" value="Phosphoribosylglycinamide synthetase, C-terminal domain"/>
    <property type="match status" value="1"/>
</dbReference>
<evidence type="ECO:0000256" key="18">
    <source>
        <dbReference type="PROSITE-ProRule" id="PRU00409"/>
    </source>
</evidence>
<dbReference type="GO" id="GO:0004637">
    <property type="term" value="F:phosphoribosylamine-glycine ligase activity"/>
    <property type="evidence" value="ECO:0007669"/>
    <property type="project" value="UniProtKB-UniRule"/>
</dbReference>
<keyword evidence="6 17" id="KW-0436">Ligase</keyword>
<dbReference type="PANTHER" id="PTHR43472">
    <property type="entry name" value="PHOSPHORIBOSYLAMINE--GLYCINE LIGASE"/>
    <property type="match status" value="1"/>
</dbReference>
<evidence type="ECO:0000256" key="11">
    <source>
        <dbReference type="ARBA" id="ARBA00022842"/>
    </source>
</evidence>